<evidence type="ECO:0000259" key="1">
    <source>
        <dbReference type="Pfam" id="PF07596"/>
    </source>
</evidence>
<dbReference type="Proteomes" id="UP000676565">
    <property type="component" value="Unassembled WGS sequence"/>
</dbReference>
<feature type="domain" description="DUF1559" evidence="1">
    <location>
        <begin position="32"/>
        <end position="310"/>
    </location>
</feature>
<comment type="caution">
    <text evidence="2">The sequence shown here is derived from an EMBL/GenBank/DDBJ whole genome shotgun (WGS) entry which is preliminary data.</text>
</comment>
<dbReference type="PANTHER" id="PTHR30093">
    <property type="entry name" value="GENERAL SECRETION PATHWAY PROTEIN G"/>
    <property type="match status" value="1"/>
</dbReference>
<proteinExistence type="predicted"/>
<dbReference type="PANTHER" id="PTHR30093:SF2">
    <property type="entry name" value="TYPE II SECRETION SYSTEM PROTEIN H"/>
    <property type="match status" value="1"/>
</dbReference>
<dbReference type="Gene3D" id="3.30.700.10">
    <property type="entry name" value="Glycoprotein, Type 4 Pilin"/>
    <property type="match status" value="1"/>
</dbReference>
<dbReference type="InterPro" id="IPR012902">
    <property type="entry name" value="N_methyl_site"/>
</dbReference>
<dbReference type="Pfam" id="PF07596">
    <property type="entry name" value="SBP_bac_10"/>
    <property type="match status" value="1"/>
</dbReference>
<accession>A0ABS5BL45</accession>
<dbReference type="RefSeq" id="WP_210652551.1">
    <property type="nucleotide sequence ID" value="NZ_JAGKQQ010000001.1"/>
</dbReference>
<evidence type="ECO:0000313" key="3">
    <source>
        <dbReference type="Proteomes" id="UP000676565"/>
    </source>
</evidence>
<reference evidence="2 3" key="1">
    <citation type="submission" date="2021-04" db="EMBL/GenBank/DDBJ databases">
        <authorList>
            <person name="Ivanova A."/>
        </authorList>
    </citation>
    <scope>NUCLEOTIDE SEQUENCE [LARGE SCALE GENOMIC DNA]</scope>
    <source>
        <strain evidence="2 3">G18</strain>
    </source>
</reference>
<name>A0ABS5BL45_9BACT</name>
<keyword evidence="3" id="KW-1185">Reference proteome</keyword>
<dbReference type="NCBIfam" id="TIGR04294">
    <property type="entry name" value="pre_pil_HX9DG"/>
    <property type="match status" value="1"/>
</dbReference>
<dbReference type="InterPro" id="IPR045584">
    <property type="entry name" value="Pilin-like"/>
</dbReference>
<dbReference type="SUPFAM" id="SSF54523">
    <property type="entry name" value="Pili subunits"/>
    <property type="match status" value="1"/>
</dbReference>
<dbReference type="NCBIfam" id="TIGR02532">
    <property type="entry name" value="IV_pilin_GFxxxE"/>
    <property type="match status" value="1"/>
</dbReference>
<gene>
    <name evidence="2" type="ORF">J8F10_03845</name>
</gene>
<sequence>MKVTRTGFTLIELLVVIAIIAVLIGLLLPAVQKVRAAAARMSCSNNLKQIALGLANYEAALSEYPKAIYGHPPADAAGEKSGSPFTKLLPYVEQDALARRYDWNQHWCDDGVNQQVASVPVKTYQCPAAVGPRTITGLARTPFLVPYNPSRDDNVGGVGDYAPPFYTRVAVSLPVYQGDPYVVGALSPINSFFAVRKPTLAAVTDGTSNTVAFYERAGGAQHWVKGRMVADGDPTDARMTSLYAPWASFGGCDWAVYRADGTTEVAADDPLATCTVNCNNANGVYGFHTGGANVAFLDGSVRFVREGLDRQLLLAAMSPAAGEVLSGGDL</sequence>
<evidence type="ECO:0000313" key="2">
    <source>
        <dbReference type="EMBL" id="MBP3954422.1"/>
    </source>
</evidence>
<dbReference type="EMBL" id="JAGKQQ010000001">
    <property type="protein sequence ID" value="MBP3954422.1"/>
    <property type="molecule type" value="Genomic_DNA"/>
</dbReference>
<dbReference type="InterPro" id="IPR027558">
    <property type="entry name" value="Pre_pil_HX9DG_C"/>
</dbReference>
<protein>
    <submittedName>
        <fullName evidence="2">DUF1559 domain-containing protein</fullName>
    </submittedName>
</protein>
<organism evidence="2 3">
    <name type="scientific">Gemmata palustris</name>
    <dbReference type="NCBI Taxonomy" id="2822762"/>
    <lineage>
        <taxon>Bacteria</taxon>
        <taxon>Pseudomonadati</taxon>
        <taxon>Planctomycetota</taxon>
        <taxon>Planctomycetia</taxon>
        <taxon>Gemmatales</taxon>
        <taxon>Gemmataceae</taxon>
        <taxon>Gemmata</taxon>
    </lineage>
</organism>
<dbReference type="Pfam" id="PF07963">
    <property type="entry name" value="N_methyl"/>
    <property type="match status" value="1"/>
</dbReference>
<dbReference type="InterPro" id="IPR011453">
    <property type="entry name" value="DUF1559"/>
</dbReference>
<dbReference type="PROSITE" id="PS00409">
    <property type="entry name" value="PROKAR_NTER_METHYL"/>
    <property type="match status" value="1"/>
</dbReference>